<dbReference type="Proteomes" id="UP001519332">
    <property type="component" value="Unassembled WGS sequence"/>
</dbReference>
<name>A0ABS4TD82_9PSEU</name>
<dbReference type="PANTHER" id="PTHR45138">
    <property type="entry name" value="REGULATORY COMPONENTS OF SENSORY TRANSDUCTION SYSTEM"/>
    <property type="match status" value="1"/>
</dbReference>
<feature type="domain" description="GGDEF" evidence="2">
    <location>
        <begin position="282"/>
        <end position="412"/>
    </location>
</feature>
<protein>
    <submittedName>
        <fullName evidence="3">Diguanylate cyclase (GGDEF)-like protein</fullName>
    </submittedName>
</protein>
<sequence>MSVRGDQLAWMTVRRWALWQLPRRSLIGYVLTIDALALGGVASSLSLISIDQDNAVPFILLTSCAVLYTELSRPIERMRERYKGTPFIDLNSVWMFAAILLLHPALSAVVIIVSYFSRWVRVRPNPLYRRTFSTAAAIAAGYAAYAYLVLMSGIPFSRMPRNVDSFGLVVSTGLVFLIVNTILITIAVYLGTPHKKIRQALGSPADYALEAATIALGIMMAWALVDWPIALLLIIGITLVLHRSVLIRQLRDQARADAKTGLLNSASWSKDAAEELTRSPESCTALLMLDLDNFKSINDRHGHLIGDKHLRGVADVLKSEVRATDLVGRFGGEEFVILLPNTTQHDALAIAERIRRRIATVATDGVDTVTVSVGVASHPEHGTTLDEVVSAADSALLAAKTAGRNRTLLFALPPP</sequence>
<keyword evidence="1" id="KW-0472">Membrane</keyword>
<keyword evidence="4" id="KW-1185">Reference proteome</keyword>
<feature type="transmembrane region" description="Helical" evidence="1">
    <location>
        <begin position="166"/>
        <end position="191"/>
    </location>
</feature>
<evidence type="ECO:0000259" key="2">
    <source>
        <dbReference type="PROSITE" id="PS50887"/>
    </source>
</evidence>
<dbReference type="SMART" id="SM00267">
    <property type="entry name" value="GGDEF"/>
    <property type="match status" value="1"/>
</dbReference>
<dbReference type="SUPFAM" id="SSF55073">
    <property type="entry name" value="Nucleotide cyclase"/>
    <property type="match status" value="1"/>
</dbReference>
<dbReference type="InterPro" id="IPR029787">
    <property type="entry name" value="Nucleotide_cyclase"/>
</dbReference>
<evidence type="ECO:0000313" key="3">
    <source>
        <dbReference type="EMBL" id="MBP2322382.1"/>
    </source>
</evidence>
<organism evidence="3 4">
    <name type="scientific">Kibdelosporangium banguiense</name>
    <dbReference type="NCBI Taxonomy" id="1365924"/>
    <lineage>
        <taxon>Bacteria</taxon>
        <taxon>Bacillati</taxon>
        <taxon>Actinomycetota</taxon>
        <taxon>Actinomycetes</taxon>
        <taxon>Pseudonocardiales</taxon>
        <taxon>Pseudonocardiaceae</taxon>
        <taxon>Kibdelosporangium</taxon>
    </lineage>
</organism>
<feature type="transmembrane region" description="Helical" evidence="1">
    <location>
        <begin position="136"/>
        <end position="154"/>
    </location>
</feature>
<keyword evidence="1" id="KW-0812">Transmembrane</keyword>
<keyword evidence="1" id="KW-1133">Transmembrane helix</keyword>
<dbReference type="InterPro" id="IPR000160">
    <property type="entry name" value="GGDEF_dom"/>
</dbReference>
<dbReference type="InterPro" id="IPR043128">
    <property type="entry name" value="Rev_trsase/Diguanyl_cyclase"/>
</dbReference>
<feature type="transmembrane region" description="Helical" evidence="1">
    <location>
        <begin position="211"/>
        <end position="241"/>
    </location>
</feature>
<feature type="transmembrane region" description="Helical" evidence="1">
    <location>
        <begin position="92"/>
        <end position="116"/>
    </location>
</feature>
<dbReference type="PANTHER" id="PTHR45138:SF9">
    <property type="entry name" value="DIGUANYLATE CYCLASE DGCM-RELATED"/>
    <property type="match status" value="1"/>
</dbReference>
<comment type="caution">
    <text evidence="3">The sequence shown here is derived from an EMBL/GenBank/DDBJ whole genome shotgun (WGS) entry which is preliminary data.</text>
</comment>
<reference evidence="3 4" key="1">
    <citation type="submission" date="2021-03" db="EMBL/GenBank/DDBJ databases">
        <title>Sequencing the genomes of 1000 actinobacteria strains.</title>
        <authorList>
            <person name="Klenk H.-P."/>
        </authorList>
    </citation>
    <scope>NUCLEOTIDE SEQUENCE [LARGE SCALE GENOMIC DNA]</scope>
    <source>
        <strain evidence="3 4">DSM 46670</strain>
    </source>
</reference>
<gene>
    <name evidence="3" type="ORF">JOF56_002767</name>
</gene>
<dbReference type="NCBIfam" id="TIGR00254">
    <property type="entry name" value="GGDEF"/>
    <property type="match status" value="1"/>
</dbReference>
<dbReference type="EMBL" id="JAGINW010000001">
    <property type="protein sequence ID" value="MBP2322382.1"/>
    <property type="molecule type" value="Genomic_DNA"/>
</dbReference>
<dbReference type="Gene3D" id="3.30.70.270">
    <property type="match status" value="1"/>
</dbReference>
<dbReference type="RefSeq" id="WP_245378254.1">
    <property type="nucleotide sequence ID" value="NZ_JAGINW010000001.1"/>
</dbReference>
<dbReference type="InterPro" id="IPR050469">
    <property type="entry name" value="Diguanylate_Cyclase"/>
</dbReference>
<feature type="transmembrane region" description="Helical" evidence="1">
    <location>
        <begin position="26"/>
        <end position="48"/>
    </location>
</feature>
<evidence type="ECO:0000313" key="4">
    <source>
        <dbReference type="Proteomes" id="UP001519332"/>
    </source>
</evidence>
<dbReference type="CDD" id="cd01949">
    <property type="entry name" value="GGDEF"/>
    <property type="match status" value="1"/>
</dbReference>
<accession>A0ABS4TD82</accession>
<evidence type="ECO:0000256" key="1">
    <source>
        <dbReference type="SAM" id="Phobius"/>
    </source>
</evidence>
<proteinExistence type="predicted"/>
<dbReference type="PROSITE" id="PS50887">
    <property type="entry name" value="GGDEF"/>
    <property type="match status" value="1"/>
</dbReference>
<dbReference type="Pfam" id="PF00990">
    <property type="entry name" value="GGDEF"/>
    <property type="match status" value="1"/>
</dbReference>